<protein>
    <submittedName>
        <fullName evidence="2">Uncharacterized protein</fullName>
    </submittedName>
</protein>
<name>A0A430A2J5_9ENTE</name>
<evidence type="ECO:0000313" key="3">
    <source>
        <dbReference type="Proteomes" id="UP000287857"/>
    </source>
</evidence>
<evidence type="ECO:0000313" key="2">
    <source>
        <dbReference type="EMBL" id="RSU00668.1"/>
    </source>
</evidence>
<dbReference type="OrthoDB" id="2194948at2"/>
<gene>
    <name evidence="2" type="ORF">CBF37_01250</name>
</gene>
<reference evidence="2 3" key="1">
    <citation type="submission" date="2017-05" db="EMBL/GenBank/DDBJ databases">
        <title>Vagococcus spp. assemblies.</title>
        <authorList>
            <person name="Gulvik C.A."/>
        </authorList>
    </citation>
    <scope>NUCLEOTIDE SEQUENCE [LARGE SCALE GENOMIC DNA]</scope>
    <source>
        <strain evidence="2 3">SS1995</strain>
    </source>
</reference>
<keyword evidence="1" id="KW-0175">Coiled coil</keyword>
<dbReference type="EMBL" id="NGJS01000001">
    <property type="protein sequence ID" value="RSU00668.1"/>
    <property type="molecule type" value="Genomic_DNA"/>
</dbReference>
<proteinExistence type="predicted"/>
<comment type="caution">
    <text evidence="2">The sequence shown here is derived from an EMBL/GenBank/DDBJ whole genome shotgun (WGS) entry which is preliminary data.</text>
</comment>
<sequence length="271" mass="31499">MAVKISLKKNERKKYQRMVFAIVGVFLFFFGSSFLVKPEVDAKSTKVGDEISSELRSITLIERQYYPKEETLIFSFTSPVNSSTVLDELKVSAKKDRTDKTKYDTSIKKINEDLYVVKVKHLPDTWEKLAVAIYAKKVDLESMGDDQKIHFVRNEISTDDPYNSNRSKESYELSAVKLEIDQTQKEMRNNAKKETTHRKSIRKIEKVNDNLQASLEEKTDKEQEEVKQTIEQNKSQIESIDKEISTLKESDNELNLKLNKLNDRKEELQNS</sequence>
<keyword evidence="3" id="KW-1185">Reference proteome</keyword>
<dbReference type="RefSeq" id="WP_002350167.1">
    <property type="nucleotide sequence ID" value="NZ_NGJS01000001.1"/>
</dbReference>
<dbReference type="AlphaFoldDB" id="A0A430A2J5"/>
<dbReference type="Proteomes" id="UP000287857">
    <property type="component" value="Unassembled WGS sequence"/>
</dbReference>
<evidence type="ECO:0000256" key="1">
    <source>
        <dbReference type="SAM" id="Coils"/>
    </source>
</evidence>
<feature type="coiled-coil region" evidence="1">
    <location>
        <begin position="201"/>
        <end position="271"/>
    </location>
</feature>
<organism evidence="2 3">
    <name type="scientific">Vagococcus vulneris</name>
    <dbReference type="NCBI Taxonomy" id="1977869"/>
    <lineage>
        <taxon>Bacteria</taxon>
        <taxon>Bacillati</taxon>
        <taxon>Bacillota</taxon>
        <taxon>Bacilli</taxon>
        <taxon>Lactobacillales</taxon>
        <taxon>Enterococcaceae</taxon>
        <taxon>Vagococcus</taxon>
    </lineage>
</organism>
<accession>A0A430A2J5</accession>